<evidence type="ECO:0000256" key="1">
    <source>
        <dbReference type="ARBA" id="ARBA00004477"/>
    </source>
</evidence>
<feature type="transmembrane region" description="Helical" evidence="7">
    <location>
        <begin position="20"/>
        <end position="42"/>
    </location>
</feature>
<dbReference type="OMA" id="LWRCVTS"/>
<dbReference type="InterPro" id="IPR035952">
    <property type="entry name" value="Rhomboid-like_sf"/>
</dbReference>
<dbReference type="GO" id="GO:0006950">
    <property type="term" value="P:response to stress"/>
    <property type="evidence" value="ECO:0007669"/>
    <property type="project" value="UniProtKB-ARBA"/>
</dbReference>
<keyword evidence="6 7" id="KW-0472">Membrane</keyword>
<sequence>MNDFTSWYKSQPFFTRTMFTGLVATTVLGSFEIFSPMYLALIPDNLLKLQIWRLISNFFFMGLFSPNIIWTIFFLHFSFSRLESLFRPQQLADLLWLVLFNMLVLDIIGLILGYNFLLQSLMISFIYIWSKKKPFEEVYFLFGLKVKSAYFCFVLIGFHLITGKQIFQDLFGVAVGHLYIILKDILPSKNYKDYLQTPEFLQIKYNQFIYLLNNLNNSKRIVFKYILGNTKIIGGVFGNVEQQQQQQQQNQWRQFAGRHVRIGGEERRNQ</sequence>
<evidence type="ECO:0000256" key="7">
    <source>
        <dbReference type="RuleBase" id="RU363059"/>
    </source>
</evidence>
<dbReference type="SUPFAM" id="SSF144091">
    <property type="entry name" value="Rhomboid-like"/>
    <property type="match status" value="1"/>
</dbReference>
<dbReference type="GeneID" id="14908153"/>
<dbReference type="Proteomes" id="UP000008983">
    <property type="component" value="Unassembled WGS sequence"/>
</dbReference>
<feature type="transmembrane region" description="Helical" evidence="7">
    <location>
        <begin position="54"/>
        <end position="75"/>
    </location>
</feature>
<feature type="transmembrane region" description="Helical" evidence="7">
    <location>
        <begin position="95"/>
        <end position="117"/>
    </location>
</feature>
<proteinExistence type="inferred from homology"/>
<dbReference type="EMBL" id="GL983803">
    <property type="protein sequence ID" value="EGR32001.1"/>
    <property type="molecule type" value="Genomic_DNA"/>
</dbReference>
<dbReference type="eggNOG" id="KOG0858">
    <property type="taxonomic scope" value="Eukaryota"/>
</dbReference>
<organism evidence="8 9">
    <name type="scientific">Ichthyophthirius multifiliis</name>
    <name type="common">White spot disease agent</name>
    <name type="synonym">Ich</name>
    <dbReference type="NCBI Taxonomy" id="5932"/>
    <lineage>
        <taxon>Eukaryota</taxon>
        <taxon>Sar</taxon>
        <taxon>Alveolata</taxon>
        <taxon>Ciliophora</taxon>
        <taxon>Intramacronucleata</taxon>
        <taxon>Oligohymenophorea</taxon>
        <taxon>Hymenostomatida</taxon>
        <taxon>Ophryoglenina</taxon>
        <taxon>Ichthyophthirius</taxon>
    </lineage>
</organism>
<comment type="subcellular location">
    <subcellularLocation>
        <location evidence="1 7">Endoplasmic reticulum membrane</location>
        <topology evidence="1 7">Multi-pass membrane protein</topology>
    </subcellularLocation>
</comment>
<evidence type="ECO:0000256" key="5">
    <source>
        <dbReference type="ARBA" id="ARBA00022989"/>
    </source>
</evidence>
<keyword evidence="3 7" id="KW-0812">Transmembrane</keyword>
<dbReference type="GO" id="GO:0005789">
    <property type="term" value="C:endoplasmic reticulum membrane"/>
    <property type="evidence" value="ECO:0007669"/>
    <property type="project" value="UniProtKB-SubCell"/>
</dbReference>
<name>G0QRX1_ICHMU</name>
<evidence type="ECO:0000256" key="6">
    <source>
        <dbReference type="ARBA" id="ARBA00023136"/>
    </source>
</evidence>
<dbReference type="FunCoup" id="G0QRX1">
    <property type="interactions" value="52"/>
</dbReference>
<evidence type="ECO:0000256" key="4">
    <source>
        <dbReference type="ARBA" id="ARBA00022824"/>
    </source>
</evidence>
<evidence type="ECO:0000313" key="9">
    <source>
        <dbReference type="Proteomes" id="UP000008983"/>
    </source>
</evidence>
<dbReference type="OrthoDB" id="312312at2759"/>
<evidence type="ECO:0000256" key="2">
    <source>
        <dbReference type="ARBA" id="ARBA00008917"/>
    </source>
</evidence>
<comment type="function">
    <text evidence="7">May be involved in the degradation of misfolded endoplasmic reticulum (ER) luminal proteins.</text>
</comment>
<dbReference type="PANTHER" id="PTHR11009">
    <property type="entry name" value="DER1-LIKE PROTEIN, DERLIN"/>
    <property type="match status" value="1"/>
</dbReference>
<comment type="similarity">
    <text evidence="2 7">Belongs to the derlin family.</text>
</comment>
<feature type="transmembrane region" description="Helical" evidence="7">
    <location>
        <begin position="138"/>
        <end position="160"/>
    </location>
</feature>
<dbReference type="InParanoid" id="G0QRX1"/>
<accession>G0QRX1</accession>
<dbReference type="STRING" id="857967.G0QRX1"/>
<keyword evidence="5 7" id="KW-1133">Transmembrane helix</keyword>
<protein>
    <recommendedName>
        <fullName evidence="7">Derlin</fullName>
    </recommendedName>
</protein>
<gene>
    <name evidence="8" type="ORF">IMG5_098270</name>
</gene>
<keyword evidence="9" id="KW-1185">Reference proteome</keyword>
<dbReference type="RefSeq" id="XP_004035487.1">
    <property type="nucleotide sequence ID" value="XM_004035439.1"/>
</dbReference>
<dbReference type="Pfam" id="PF04511">
    <property type="entry name" value="DER1"/>
    <property type="match status" value="1"/>
</dbReference>
<reference evidence="8 9" key="1">
    <citation type="submission" date="2011-07" db="EMBL/GenBank/DDBJ databases">
        <authorList>
            <person name="Coyne R."/>
            <person name="Brami D."/>
            <person name="Johnson J."/>
            <person name="Hostetler J."/>
            <person name="Hannick L."/>
            <person name="Clark T."/>
            <person name="Cassidy-Hanley D."/>
            <person name="Inman J."/>
        </authorList>
    </citation>
    <scope>NUCLEOTIDE SEQUENCE [LARGE SCALE GENOMIC DNA]</scope>
    <source>
        <strain evidence="8 9">G5</strain>
    </source>
</reference>
<keyword evidence="4 7" id="KW-0256">Endoplasmic reticulum</keyword>
<dbReference type="InterPro" id="IPR007599">
    <property type="entry name" value="DER1"/>
</dbReference>
<evidence type="ECO:0000256" key="3">
    <source>
        <dbReference type="ARBA" id="ARBA00022692"/>
    </source>
</evidence>
<dbReference type="AlphaFoldDB" id="G0QRX1"/>
<evidence type="ECO:0000313" key="8">
    <source>
        <dbReference type="EMBL" id="EGR32001.1"/>
    </source>
</evidence>